<accession>A0A164Z1M3</accession>
<evidence type="ECO:0000259" key="13">
    <source>
        <dbReference type="Pfam" id="PF07569"/>
    </source>
</evidence>
<keyword evidence="6 11" id="KW-0156">Chromatin regulator</keyword>
<dbReference type="GO" id="GO:0005634">
    <property type="term" value="C:nucleus"/>
    <property type="evidence" value="ECO:0007669"/>
    <property type="project" value="UniProtKB-SubCell"/>
</dbReference>
<feature type="repeat" description="WD" evidence="10">
    <location>
        <begin position="176"/>
        <end position="209"/>
    </location>
</feature>
<dbReference type="EMBL" id="KV419397">
    <property type="protein sequence ID" value="KZS97446.1"/>
    <property type="molecule type" value="Genomic_DNA"/>
</dbReference>
<dbReference type="Proteomes" id="UP000076722">
    <property type="component" value="Unassembled WGS sequence"/>
</dbReference>
<sequence length="1024" mass="109396">MRFTKPAWVAHTDSSAPEGSSTAAKVLTMFSLHVHPDNSRIATGGLDAKVRIWATAPILSKDVEESGKIPKSLATLTMHTGPVLAVRWAHSGRWLASGSDDSVILIWDLDPAGSGKVWGSDDVNVEGWKALKRLPGHESDVTGLAWSPGDRYLASVGADSMVIIWDGYTLERMKKLDLHQGFVKGVCWDPVGEFLATCADDKSVKFWRVTDWGLEATISKPFEDSPGNTFFRRLSWSPDGAHITVANACNGKGMVFVAAVIARSTWTSEISLVGHEHTVQAVAYNPHMFLRDVNQPIQTQNLCSVVALGGDDCSVSVWQTKSARPMIVARDAFARGILDLSWSWDGLTLYACSSDGTLAAFAFTPEEMEGILPVSAQEKYLQKFGFKDPRIRAVNVPPPADVEMAHVPQASTGFGSQTIKQEVVTTLVARKGKAKKRVTLDNIPSAGVTTNGFGHHGLSAPNSAIGMAPPPISPAMMGGINMGIPSQLPPAPSPSMTSHIPPHSNNVTPAFGSMSSQGLLHSQNVTPSLGGQQQPFPWSSQHTPRGEIIDLTAYGEPADPTVAGGGTDAPMVDSLDTPTTPVRGKNKGSAGVDANGKAPKPRTLGGDKVREDLGPVRVLRPAGGVDVNEWRAAAHAAGGGHEGVRLLAAPDLKSLVVAKIEGTDEVLEGSNDDATKPSEVTLSYGKQVQWLDYLPSRILLLTLTPFFCAVALEDSSITVYSPTGRRIMPTMSLSSQCAIFEGSKNHLMAITVQGQMHIWNVRTQRTLFPPVSVSSLLTTPNSSILSATLRPNGSPLIHLSSGTSHSYDANLQSFIRISDSWWATGSDAWTTRQRTSTTGVGPVQQMESVISELRMNAAAAAAAASAASAAHSREGSAESSAGAGGESKGASSTVGTGGLVLMGGDETERPPWWSAAMTLGHLETRMHAARVLESPTEFKQALLVYSKKIADEAFRGKAEELIKELCGPVYWRPGREESWTPTVCGLAKRDLLKDILSIFARSKTLTKLAQDWQETLRRAAAEDL</sequence>
<keyword evidence="5 11" id="KW-0677">Repeat</keyword>
<evidence type="ECO:0000313" key="15">
    <source>
        <dbReference type="EMBL" id="KZS97446.1"/>
    </source>
</evidence>
<dbReference type="InterPro" id="IPR036322">
    <property type="entry name" value="WD40_repeat_dom_sf"/>
</dbReference>
<dbReference type="GO" id="GO:0031491">
    <property type="term" value="F:nucleosome binding"/>
    <property type="evidence" value="ECO:0007669"/>
    <property type="project" value="TreeGrafter"/>
</dbReference>
<evidence type="ECO:0000256" key="3">
    <source>
        <dbReference type="ARBA" id="ARBA00022491"/>
    </source>
</evidence>
<evidence type="ECO:0000256" key="10">
    <source>
        <dbReference type="PROSITE-ProRule" id="PRU00221"/>
    </source>
</evidence>
<dbReference type="GO" id="GO:0000417">
    <property type="term" value="C:HIR complex"/>
    <property type="evidence" value="ECO:0007669"/>
    <property type="project" value="TreeGrafter"/>
</dbReference>
<dbReference type="InterPro" id="IPR031120">
    <property type="entry name" value="HIR1-like"/>
</dbReference>
<dbReference type="InterPro" id="IPR001680">
    <property type="entry name" value="WD40_rpt"/>
</dbReference>
<feature type="region of interest" description="Disordered" evidence="12">
    <location>
        <begin position="578"/>
        <end position="609"/>
    </location>
</feature>
<reference evidence="15 16" key="1">
    <citation type="journal article" date="2016" name="Mol. Biol. Evol.">
        <title>Comparative Genomics of Early-Diverging Mushroom-Forming Fungi Provides Insights into the Origins of Lignocellulose Decay Capabilities.</title>
        <authorList>
            <person name="Nagy L.G."/>
            <person name="Riley R."/>
            <person name="Tritt A."/>
            <person name="Adam C."/>
            <person name="Daum C."/>
            <person name="Floudas D."/>
            <person name="Sun H."/>
            <person name="Yadav J.S."/>
            <person name="Pangilinan J."/>
            <person name="Larsson K.H."/>
            <person name="Matsuura K."/>
            <person name="Barry K."/>
            <person name="Labutti K."/>
            <person name="Kuo R."/>
            <person name="Ohm R.A."/>
            <person name="Bhattacharya S.S."/>
            <person name="Shirouzu T."/>
            <person name="Yoshinaga Y."/>
            <person name="Martin F.M."/>
            <person name="Grigoriev I.V."/>
            <person name="Hibbett D.S."/>
        </authorList>
    </citation>
    <scope>NUCLEOTIDE SEQUENCE [LARGE SCALE GENOMIC DNA]</scope>
    <source>
        <strain evidence="15 16">HHB9708</strain>
    </source>
</reference>
<evidence type="ECO:0000256" key="6">
    <source>
        <dbReference type="ARBA" id="ARBA00022853"/>
    </source>
</evidence>
<evidence type="ECO:0000256" key="1">
    <source>
        <dbReference type="ARBA" id="ARBA00004123"/>
    </source>
</evidence>
<dbReference type="Gene3D" id="2.130.10.10">
    <property type="entry name" value="YVTN repeat-like/Quinoprotein amine dehydrogenase"/>
    <property type="match status" value="2"/>
</dbReference>
<dbReference type="Pfam" id="PF24105">
    <property type="entry name" value="Beta-prop_CAF1B_HIR1"/>
    <property type="match status" value="1"/>
</dbReference>
<dbReference type="PANTHER" id="PTHR13831:SF0">
    <property type="entry name" value="PROTEIN HIRA"/>
    <property type="match status" value="1"/>
</dbReference>
<keyword evidence="9 11" id="KW-0539">Nucleus</keyword>
<feature type="repeat" description="WD" evidence="10">
    <location>
        <begin position="29"/>
        <end position="53"/>
    </location>
</feature>
<dbReference type="OrthoDB" id="1741719at2759"/>
<gene>
    <name evidence="15" type="ORF">SISNIDRAFT_437410</name>
</gene>
<dbReference type="InterPro" id="IPR015943">
    <property type="entry name" value="WD40/YVTN_repeat-like_dom_sf"/>
</dbReference>
<dbReference type="SMART" id="SM00320">
    <property type="entry name" value="WD40"/>
    <property type="match status" value="6"/>
</dbReference>
<dbReference type="InterPro" id="IPR055410">
    <property type="entry name" value="Beta-prop_CAF1B_HIR1"/>
</dbReference>
<evidence type="ECO:0000256" key="8">
    <source>
        <dbReference type="ARBA" id="ARBA00023163"/>
    </source>
</evidence>
<dbReference type="PANTHER" id="PTHR13831">
    <property type="entry name" value="MEMBER OF THE HIR1 FAMILY OF WD-REPEAT PROTEINS"/>
    <property type="match status" value="1"/>
</dbReference>
<evidence type="ECO:0000256" key="4">
    <source>
        <dbReference type="ARBA" id="ARBA00022574"/>
    </source>
</evidence>
<comment type="subcellular location">
    <subcellularLocation>
        <location evidence="1 11">Nucleus</location>
    </subcellularLocation>
</comment>
<name>A0A164Z1M3_9AGAM</name>
<organism evidence="15 16">
    <name type="scientific">Sistotremastrum niveocremeum HHB9708</name>
    <dbReference type="NCBI Taxonomy" id="1314777"/>
    <lineage>
        <taxon>Eukaryota</taxon>
        <taxon>Fungi</taxon>
        <taxon>Dikarya</taxon>
        <taxon>Basidiomycota</taxon>
        <taxon>Agaricomycotina</taxon>
        <taxon>Agaricomycetes</taxon>
        <taxon>Sistotremastrales</taxon>
        <taxon>Sistotremastraceae</taxon>
        <taxon>Sertulicium</taxon>
        <taxon>Sertulicium niveocremeum</taxon>
    </lineage>
</organism>
<dbReference type="AlphaFoldDB" id="A0A164Z1M3"/>
<dbReference type="GO" id="GO:0006355">
    <property type="term" value="P:regulation of DNA-templated transcription"/>
    <property type="evidence" value="ECO:0007669"/>
    <property type="project" value="InterPro"/>
</dbReference>
<feature type="domain" description="CAF1B/HIR1 beta-propeller" evidence="14">
    <location>
        <begin position="37"/>
        <end position="368"/>
    </location>
</feature>
<dbReference type="InterPro" id="IPR011494">
    <property type="entry name" value="HIRA-like_C"/>
</dbReference>
<dbReference type="GO" id="GO:0006351">
    <property type="term" value="P:DNA-templated transcription"/>
    <property type="evidence" value="ECO:0007669"/>
    <property type="project" value="InterPro"/>
</dbReference>
<evidence type="ECO:0000256" key="11">
    <source>
        <dbReference type="RuleBase" id="RU364014"/>
    </source>
</evidence>
<dbReference type="Pfam" id="PF07569">
    <property type="entry name" value="Hira"/>
    <property type="match status" value="1"/>
</dbReference>
<feature type="domain" description="Protein HIRA-like C-terminal" evidence="13">
    <location>
        <begin position="724"/>
        <end position="965"/>
    </location>
</feature>
<dbReference type="PROSITE" id="PS50294">
    <property type="entry name" value="WD_REPEATS_REGION"/>
    <property type="match status" value="3"/>
</dbReference>
<comment type="similarity">
    <text evidence="2 11">Belongs to the WD repeat HIR1 family.</text>
</comment>
<evidence type="ECO:0000256" key="9">
    <source>
        <dbReference type="ARBA" id="ARBA00023242"/>
    </source>
</evidence>
<evidence type="ECO:0000256" key="2">
    <source>
        <dbReference type="ARBA" id="ARBA00007306"/>
    </source>
</evidence>
<evidence type="ECO:0000256" key="5">
    <source>
        <dbReference type="ARBA" id="ARBA00022737"/>
    </source>
</evidence>
<keyword evidence="8 11" id="KW-0804">Transcription</keyword>
<feature type="repeat" description="WD" evidence="10">
    <location>
        <begin position="134"/>
        <end position="166"/>
    </location>
</feature>
<evidence type="ECO:0000256" key="12">
    <source>
        <dbReference type="SAM" id="MobiDB-lite"/>
    </source>
</evidence>
<proteinExistence type="inferred from homology"/>
<evidence type="ECO:0000256" key="7">
    <source>
        <dbReference type="ARBA" id="ARBA00023015"/>
    </source>
</evidence>
<dbReference type="PROSITE" id="PS00678">
    <property type="entry name" value="WD_REPEATS_1"/>
    <property type="match status" value="1"/>
</dbReference>
<keyword evidence="3 11" id="KW-0678">Repressor</keyword>
<feature type="region of interest" description="Disordered" evidence="12">
    <location>
        <begin position="873"/>
        <end position="901"/>
    </location>
</feature>
<dbReference type="STRING" id="1314777.A0A164Z1M3"/>
<dbReference type="InterPro" id="IPR019775">
    <property type="entry name" value="WD40_repeat_CS"/>
</dbReference>
<comment type="function">
    <text evidence="11">Required for replication-independent chromatin assembly and for the periodic repression of histone gene transcription during the cell cycle.</text>
</comment>
<keyword evidence="16" id="KW-1185">Reference proteome</keyword>
<keyword evidence="7 11" id="KW-0805">Transcription regulation</keyword>
<keyword evidence="4 10" id="KW-0853">WD repeat</keyword>
<dbReference type="SUPFAM" id="SSF50978">
    <property type="entry name" value="WD40 repeat-like"/>
    <property type="match status" value="1"/>
</dbReference>
<protein>
    <recommendedName>
        <fullName evidence="11">Protein HIR</fullName>
    </recommendedName>
</protein>
<dbReference type="CDD" id="cd00200">
    <property type="entry name" value="WD40"/>
    <property type="match status" value="1"/>
</dbReference>
<dbReference type="GO" id="GO:0000785">
    <property type="term" value="C:chromatin"/>
    <property type="evidence" value="ECO:0007669"/>
    <property type="project" value="TreeGrafter"/>
</dbReference>
<evidence type="ECO:0000259" key="14">
    <source>
        <dbReference type="Pfam" id="PF24105"/>
    </source>
</evidence>
<feature type="repeat" description="WD" evidence="10">
    <location>
        <begin position="76"/>
        <end position="110"/>
    </location>
</feature>
<evidence type="ECO:0000313" key="16">
    <source>
        <dbReference type="Proteomes" id="UP000076722"/>
    </source>
</evidence>
<dbReference type="GO" id="GO:0006338">
    <property type="term" value="P:chromatin remodeling"/>
    <property type="evidence" value="ECO:0007669"/>
    <property type="project" value="InterPro"/>
</dbReference>
<dbReference type="PROSITE" id="PS50082">
    <property type="entry name" value="WD_REPEATS_2"/>
    <property type="match status" value="4"/>
</dbReference>